<dbReference type="Pfam" id="PF04679">
    <property type="entry name" value="DNA_ligase_A_C"/>
    <property type="match status" value="1"/>
</dbReference>
<keyword evidence="6" id="KW-0547">Nucleotide-binding</keyword>
<keyword evidence="4" id="KW-0235">DNA replication</keyword>
<evidence type="ECO:0000259" key="14">
    <source>
        <dbReference type="PROSITE" id="PS50160"/>
    </source>
</evidence>
<evidence type="ECO:0000256" key="13">
    <source>
        <dbReference type="ARBA" id="ARBA00034003"/>
    </source>
</evidence>
<dbReference type="CDD" id="cd07972">
    <property type="entry name" value="OBF_DNA_ligase_Arch_LigB"/>
    <property type="match status" value="1"/>
</dbReference>
<evidence type="ECO:0000256" key="10">
    <source>
        <dbReference type="ARBA" id="ARBA00023172"/>
    </source>
</evidence>
<keyword evidence="2 15" id="KW-0436">Ligase</keyword>
<dbReference type="NCBIfam" id="TIGR04120">
    <property type="entry name" value="DNA_lig_bact"/>
    <property type="match status" value="1"/>
</dbReference>
<evidence type="ECO:0000256" key="5">
    <source>
        <dbReference type="ARBA" id="ARBA00022723"/>
    </source>
</evidence>
<dbReference type="PROSITE" id="PS00697">
    <property type="entry name" value="DNA_LIGASE_A1"/>
    <property type="match status" value="1"/>
</dbReference>
<gene>
    <name evidence="15" type="ORF">GIV68_14780</name>
</gene>
<dbReference type="Gene3D" id="3.30.470.30">
    <property type="entry name" value="DNA ligase/mRNA capping enzyme"/>
    <property type="match status" value="1"/>
</dbReference>
<keyword evidence="10" id="KW-0233">DNA recombination</keyword>
<dbReference type="Proteomes" id="UP000814158">
    <property type="component" value="Unassembled WGS sequence"/>
</dbReference>
<evidence type="ECO:0000313" key="16">
    <source>
        <dbReference type="Proteomes" id="UP000814158"/>
    </source>
</evidence>
<evidence type="ECO:0000256" key="8">
    <source>
        <dbReference type="ARBA" id="ARBA00022840"/>
    </source>
</evidence>
<keyword evidence="5" id="KW-0479">Metal-binding</keyword>
<keyword evidence="3" id="KW-0132">Cell division</keyword>
<keyword evidence="11" id="KW-0234">DNA repair</keyword>
<keyword evidence="16" id="KW-1185">Reference proteome</keyword>
<dbReference type="CDD" id="cd07897">
    <property type="entry name" value="Adenylation_DNA_ligase_Bac1"/>
    <property type="match status" value="1"/>
</dbReference>
<proteinExistence type="predicted"/>
<dbReference type="Gene3D" id="1.10.3260.10">
    <property type="entry name" value="DNA ligase, ATP-dependent, N-terminal domain"/>
    <property type="match status" value="1"/>
</dbReference>
<evidence type="ECO:0000256" key="9">
    <source>
        <dbReference type="ARBA" id="ARBA00022842"/>
    </source>
</evidence>
<comment type="catalytic activity">
    <reaction evidence="13">
        <text>ATP + (deoxyribonucleotide)n-3'-hydroxyl + 5'-phospho-(deoxyribonucleotide)m = (deoxyribonucleotide)n+m + AMP + diphosphate.</text>
        <dbReference type="EC" id="6.5.1.1"/>
    </reaction>
</comment>
<evidence type="ECO:0000256" key="1">
    <source>
        <dbReference type="ARBA" id="ARBA00012727"/>
    </source>
</evidence>
<dbReference type="PANTHER" id="PTHR45674">
    <property type="entry name" value="DNA LIGASE 1/3 FAMILY MEMBER"/>
    <property type="match status" value="1"/>
</dbReference>
<evidence type="ECO:0000256" key="3">
    <source>
        <dbReference type="ARBA" id="ARBA00022618"/>
    </source>
</evidence>
<dbReference type="InterPro" id="IPR012340">
    <property type="entry name" value="NA-bd_OB-fold"/>
</dbReference>
<dbReference type="InterPro" id="IPR012308">
    <property type="entry name" value="DNA_ligase_ATP-dep_N"/>
</dbReference>
<keyword evidence="7" id="KW-0227">DNA damage</keyword>
<dbReference type="InterPro" id="IPR016059">
    <property type="entry name" value="DNA_ligase_ATP-dep_CS"/>
</dbReference>
<evidence type="ECO:0000256" key="6">
    <source>
        <dbReference type="ARBA" id="ARBA00022741"/>
    </source>
</evidence>
<dbReference type="Pfam" id="PF01068">
    <property type="entry name" value="DNA_ligase_A_M"/>
    <property type="match status" value="1"/>
</dbReference>
<organism evidence="15 16">
    <name type="scientific">Pseudomonas salomonii</name>
    <dbReference type="NCBI Taxonomy" id="191391"/>
    <lineage>
        <taxon>Bacteria</taxon>
        <taxon>Pseudomonadati</taxon>
        <taxon>Pseudomonadota</taxon>
        <taxon>Gammaproteobacteria</taxon>
        <taxon>Pseudomonadales</taxon>
        <taxon>Pseudomonadaceae</taxon>
        <taxon>Pseudomonas</taxon>
    </lineage>
</organism>
<evidence type="ECO:0000256" key="7">
    <source>
        <dbReference type="ARBA" id="ARBA00022763"/>
    </source>
</evidence>
<dbReference type="Gene3D" id="2.40.50.140">
    <property type="entry name" value="Nucleic acid-binding proteins"/>
    <property type="match status" value="1"/>
</dbReference>
<evidence type="ECO:0000313" key="15">
    <source>
        <dbReference type="EMBL" id="MCF5546000.1"/>
    </source>
</evidence>
<dbReference type="InterPro" id="IPR036599">
    <property type="entry name" value="DNA_ligase_N_sf"/>
</dbReference>
<dbReference type="InterPro" id="IPR012310">
    <property type="entry name" value="DNA_ligase_ATP-dep_cent"/>
</dbReference>
<dbReference type="RefSeq" id="WP_236371683.1">
    <property type="nucleotide sequence ID" value="NZ_WKAT01000027.1"/>
</dbReference>
<dbReference type="GO" id="GO:0003910">
    <property type="term" value="F:DNA ligase (ATP) activity"/>
    <property type="evidence" value="ECO:0007669"/>
    <property type="project" value="UniProtKB-EC"/>
</dbReference>
<sequence length="544" mass="60771">MKAFAELYANLDATTSSNAKLAALQAYFRQAPPEDAAWAVYFLSGGRPRQLVPTRLLRDMATAASGIEPWLFEESYQSVGDLAETISLLLPESSYTSEDGLAVWLEEKLLPLRGLPPLELAERLPALWAQLDQPSLMVCIKLITGSFRVGVSKLLVTRALAAMADLDSKRVAQRLVGYTDLSNRPTAEGYLKLIAAESSDEHAQRGGQPYPFFLAHGLAQPAEQFDALLGATADWQVEWKWDGIRAQLVKREGRLWVWSRGEELVTERFPELHSLVSGLPDGTVIDGEIVVWKDAVQPFALLQQRIGRKTLSKKVLEDAPVAVLAYDLLEYQGDDWRNHTQAERRAQLEQVIAQCNQPVLLPSPLLTGASWKDLAEQREDSRRLGVEGMMLKARDGLYGVGRTKDMGVWWKWKVDPFSVDAVLIYAQRGHGRRASLYSDYTFAVWDGPPGTERTLVPFAKAYSGLTDEEMRKVDAIVRKTTVEKFGPVSSVTPSMVFELGFEGIALSKRHKSGIAVRFPRMLRWRQDKTVEEADNLGTLQDLLT</sequence>
<evidence type="ECO:0000256" key="2">
    <source>
        <dbReference type="ARBA" id="ARBA00022598"/>
    </source>
</evidence>
<keyword evidence="8" id="KW-0067">ATP-binding</keyword>
<feature type="domain" description="ATP-dependent DNA ligase family profile" evidence="14">
    <location>
        <begin position="314"/>
        <end position="446"/>
    </location>
</feature>
<evidence type="ECO:0000256" key="4">
    <source>
        <dbReference type="ARBA" id="ARBA00022705"/>
    </source>
</evidence>
<accession>A0ABS9GJV0</accession>
<dbReference type="Pfam" id="PF04675">
    <property type="entry name" value="DNA_ligase_A_N"/>
    <property type="match status" value="1"/>
</dbReference>
<keyword evidence="9" id="KW-0460">Magnesium</keyword>
<dbReference type="PROSITE" id="PS50160">
    <property type="entry name" value="DNA_LIGASE_A3"/>
    <property type="match status" value="1"/>
</dbReference>
<dbReference type="SUPFAM" id="SSF56091">
    <property type="entry name" value="DNA ligase/mRNA capping enzyme, catalytic domain"/>
    <property type="match status" value="1"/>
</dbReference>
<dbReference type="EC" id="6.5.1.1" evidence="1"/>
<evidence type="ECO:0000256" key="11">
    <source>
        <dbReference type="ARBA" id="ARBA00023204"/>
    </source>
</evidence>
<reference evidence="15 16" key="1">
    <citation type="submission" date="2019-11" db="EMBL/GenBank/DDBJ databases">
        <title>Epiphytic Pseudomonas syringae from cherry orchards.</title>
        <authorList>
            <person name="Hulin M.T."/>
        </authorList>
    </citation>
    <scope>NUCLEOTIDE SEQUENCE [LARGE SCALE GENOMIC DNA]</scope>
    <source>
        <strain evidence="15 16">PA-3-2A</strain>
    </source>
</reference>
<dbReference type="PANTHER" id="PTHR45674:SF13">
    <property type="entry name" value="DNA LIGASE-RELATED"/>
    <property type="match status" value="1"/>
</dbReference>
<dbReference type="InterPro" id="IPR026333">
    <property type="entry name" value="ATP_dep_DNA_lig_pp_1105_fam"/>
</dbReference>
<protein>
    <recommendedName>
        <fullName evidence="1">DNA ligase (ATP)</fullName>
        <ecNumber evidence="1">6.5.1.1</ecNumber>
    </recommendedName>
</protein>
<dbReference type="SUPFAM" id="SSF50249">
    <property type="entry name" value="Nucleic acid-binding proteins"/>
    <property type="match status" value="1"/>
</dbReference>
<dbReference type="EMBL" id="WKAT01000027">
    <property type="protein sequence ID" value="MCF5546000.1"/>
    <property type="molecule type" value="Genomic_DNA"/>
</dbReference>
<evidence type="ECO:0000256" key="12">
    <source>
        <dbReference type="ARBA" id="ARBA00023306"/>
    </source>
</evidence>
<dbReference type="InterPro" id="IPR012309">
    <property type="entry name" value="DNA_ligase_ATP-dep_C"/>
</dbReference>
<comment type="caution">
    <text evidence="15">The sequence shown here is derived from an EMBL/GenBank/DDBJ whole genome shotgun (WGS) entry which is preliminary data.</text>
</comment>
<dbReference type="NCBIfam" id="NF006701">
    <property type="entry name" value="PRK09247.1"/>
    <property type="match status" value="1"/>
</dbReference>
<name>A0ABS9GJV0_9PSED</name>
<dbReference type="InterPro" id="IPR050191">
    <property type="entry name" value="ATP-dep_DNA_ligase"/>
</dbReference>
<keyword evidence="12" id="KW-0131">Cell cycle</keyword>